<keyword evidence="1" id="KW-1133">Transmembrane helix</keyword>
<keyword evidence="1" id="KW-0812">Transmembrane</keyword>
<feature type="transmembrane region" description="Helical" evidence="1">
    <location>
        <begin position="164"/>
        <end position="185"/>
    </location>
</feature>
<evidence type="ECO:0000256" key="1">
    <source>
        <dbReference type="SAM" id="Phobius"/>
    </source>
</evidence>
<organism evidence="2 3">
    <name type="scientific">Saccharopolyspora taberi</name>
    <dbReference type="NCBI Taxonomy" id="60895"/>
    <lineage>
        <taxon>Bacteria</taxon>
        <taxon>Bacillati</taxon>
        <taxon>Actinomycetota</taxon>
        <taxon>Actinomycetes</taxon>
        <taxon>Pseudonocardiales</taxon>
        <taxon>Pseudonocardiaceae</taxon>
        <taxon>Saccharopolyspora</taxon>
    </lineage>
</organism>
<reference evidence="2 3" key="1">
    <citation type="journal article" date="2019" name="Int. J. Syst. Evol. Microbiol.">
        <title>The Global Catalogue of Microorganisms (GCM) 10K type strain sequencing project: providing services to taxonomists for standard genome sequencing and annotation.</title>
        <authorList>
            <consortium name="The Broad Institute Genomics Platform"/>
            <consortium name="The Broad Institute Genome Sequencing Center for Infectious Disease"/>
            <person name="Wu L."/>
            <person name="Ma J."/>
        </authorList>
    </citation>
    <scope>NUCLEOTIDE SEQUENCE [LARGE SCALE GENOMIC DNA]</scope>
    <source>
        <strain evidence="2 3">JCM 9383</strain>
    </source>
</reference>
<proteinExistence type="predicted"/>
<dbReference type="Proteomes" id="UP001500979">
    <property type="component" value="Unassembled WGS sequence"/>
</dbReference>
<evidence type="ECO:0000313" key="2">
    <source>
        <dbReference type="EMBL" id="GAA2805083.1"/>
    </source>
</evidence>
<evidence type="ECO:0000313" key="3">
    <source>
        <dbReference type="Proteomes" id="UP001500979"/>
    </source>
</evidence>
<evidence type="ECO:0008006" key="4">
    <source>
        <dbReference type="Google" id="ProtNLM"/>
    </source>
</evidence>
<feature type="transmembrane region" description="Helical" evidence="1">
    <location>
        <begin position="224"/>
        <end position="247"/>
    </location>
</feature>
<dbReference type="EMBL" id="BAAAUX010000019">
    <property type="protein sequence ID" value="GAA2805083.1"/>
    <property type="molecule type" value="Genomic_DNA"/>
</dbReference>
<dbReference type="RefSeq" id="WP_344682848.1">
    <property type="nucleotide sequence ID" value="NZ_BAAAUX010000019.1"/>
</dbReference>
<protein>
    <recommendedName>
        <fullName evidence="4">Acyltransferase</fullName>
    </recommendedName>
</protein>
<feature type="transmembrane region" description="Helical" evidence="1">
    <location>
        <begin position="259"/>
        <end position="277"/>
    </location>
</feature>
<comment type="caution">
    <text evidence="2">The sequence shown here is derived from an EMBL/GenBank/DDBJ whole genome shotgun (WGS) entry which is preliminary data.</text>
</comment>
<keyword evidence="1" id="KW-0472">Membrane</keyword>
<feature type="transmembrane region" description="Helical" evidence="1">
    <location>
        <begin position="138"/>
        <end position="157"/>
    </location>
</feature>
<accession>A0ABN3VI14</accession>
<feature type="transmembrane region" description="Helical" evidence="1">
    <location>
        <begin position="191"/>
        <end position="212"/>
    </location>
</feature>
<feature type="transmembrane region" description="Helical" evidence="1">
    <location>
        <begin position="91"/>
        <end position="118"/>
    </location>
</feature>
<keyword evidence="3" id="KW-1185">Reference proteome</keyword>
<feature type="transmembrane region" description="Helical" evidence="1">
    <location>
        <begin position="312"/>
        <end position="334"/>
    </location>
</feature>
<sequence length="354" mass="37493">MTTRLEARYRLLLRLLPRWYRAEREEELVEVFMAAEAVREEPDDETGQFRGEYGWPDRAEVAAMVALAVRTRFGGVNAPAPARRWGDTVRLVALLGLLVQAAYSLMSVASIAVAGWVGPPQIADYLARVTAPLTWGDWREAVGLLLQLLWIPAYLLLATGRRRAARLVTAVALLPSVVAVLSAVLQDGMMLRAALVGGCVVWFSAACVFLGFHGDAPRPESRPWLIALPAAALAIGGVVVAAILAGPAVTAAMGPWADGSWALVLGGVGLLAARLCAPRSVPGPWLAAVALLCVPFALMQVGYLAVFGLPSGIPVAAVLAPPSALAVVTTVLAVSARRRQPEWSSTGLPSADRF</sequence>
<name>A0ABN3VI14_9PSEU</name>
<feature type="transmembrane region" description="Helical" evidence="1">
    <location>
        <begin position="284"/>
        <end position="306"/>
    </location>
</feature>
<gene>
    <name evidence="2" type="ORF">GCM10010470_45360</name>
</gene>